<evidence type="ECO:0000256" key="2">
    <source>
        <dbReference type="ARBA" id="ARBA00022670"/>
    </source>
</evidence>
<sequence length="390" mass="40354">MTLGVIVACVAAVGLTGSQALAAVSDVHQQLLVQSQELTEASVAALRRDLGLSESEARRRVDAQAGVTALADNLAARLGDRQAGSWLDPADGALVVNVVDDLDARTVENAGARAQIVRYTTAELERVATELGHGTLPRGSSWGVDPRVDAVVVELPAGAAFTPVRDYGDAVVVHRSAGPARTLATDLYGGLTINRDRPGGGSCTSGFVATDANPDGFGLDYLLTAGHCGVAGSTWWRGGQKIGYISQSEFGPDDYASIVLTNYTAWQPRGWVYTRNGPQAVTGSGTVTVTGTTVCMRGSSTAYNCGQVLAFNQSYTDSRSGVTVTGLDRTSLCSVAGDSGAPVMVAQSNGVIGVGMVSGGAVTSTGQCQRVNFIEPLWKVLNGIKLVTSN</sequence>
<feature type="signal peptide" evidence="8">
    <location>
        <begin position="1"/>
        <end position="22"/>
    </location>
</feature>
<feature type="active site" description="Charge relay system" evidence="6">
    <location>
        <position position="339"/>
    </location>
</feature>
<dbReference type="InterPro" id="IPR043504">
    <property type="entry name" value="Peptidase_S1_PA_chymotrypsin"/>
</dbReference>
<dbReference type="Gene3D" id="3.30.300.50">
    <property type="match status" value="1"/>
</dbReference>
<evidence type="ECO:0000313" key="9">
    <source>
        <dbReference type="EMBL" id="REH17979.1"/>
    </source>
</evidence>
<feature type="disulfide bond" evidence="7">
    <location>
        <begin position="203"/>
        <end position="228"/>
    </location>
</feature>
<organism evidence="9 10">
    <name type="scientific">Kutzneria buriramensis</name>
    <dbReference type="NCBI Taxonomy" id="1045776"/>
    <lineage>
        <taxon>Bacteria</taxon>
        <taxon>Bacillati</taxon>
        <taxon>Actinomycetota</taxon>
        <taxon>Actinomycetes</taxon>
        <taxon>Pseudonocardiales</taxon>
        <taxon>Pseudonocardiaceae</taxon>
        <taxon>Kutzneria</taxon>
    </lineage>
</organism>
<keyword evidence="2" id="KW-0645">Protease</keyword>
<evidence type="ECO:0008006" key="11">
    <source>
        <dbReference type="Google" id="ProtNLM"/>
    </source>
</evidence>
<evidence type="ECO:0000313" key="10">
    <source>
        <dbReference type="Proteomes" id="UP000256269"/>
    </source>
</evidence>
<evidence type="ECO:0000256" key="4">
    <source>
        <dbReference type="ARBA" id="ARBA00022825"/>
    </source>
</evidence>
<name>A0A3E0G684_9PSEU</name>
<reference evidence="9 10" key="1">
    <citation type="submission" date="2018-08" db="EMBL/GenBank/DDBJ databases">
        <title>Genomic Encyclopedia of Archaeal and Bacterial Type Strains, Phase II (KMG-II): from individual species to whole genera.</title>
        <authorList>
            <person name="Goeker M."/>
        </authorList>
    </citation>
    <scope>NUCLEOTIDE SEQUENCE [LARGE SCALE GENOMIC DNA]</scope>
    <source>
        <strain evidence="9 10">DSM 45791</strain>
    </source>
</reference>
<evidence type="ECO:0000256" key="8">
    <source>
        <dbReference type="SAM" id="SignalP"/>
    </source>
</evidence>
<comment type="caution">
    <text evidence="9">The sequence shown here is derived from an EMBL/GenBank/DDBJ whole genome shotgun (WGS) entry which is preliminary data.</text>
</comment>
<dbReference type="InterPro" id="IPR009003">
    <property type="entry name" value="Peptidase_S1_PA"/>
</dbReference>
<proteinExistence type="inferred from homology"/>
<dbReference type="Proteomes" id="UP000256269">
    <property type="component" value="Unassembled WGS sequence"/>
</dbReference>
<evidence type="ECO:0000256" key="3">
    <source>
        <dbReference type="ARBA" id="ARBA00022801"/>
    </source>
</evidence>
<evidence type="ECO:0000256" key="7">
    <source>
        <dbReference type="PIRSR" id="PIRSR001134-2"/>
    </source>
</evidence>
<accession>A0A3E0G684</accession>
<dbReference type="PIRSF" id="PIRSF001134">
    <property type="entry name" value="Streptogrisin"/>
    <property type="match status" value="1"/>
</dbReference>
<dbReference type="InterPro" id="IPR035070">
    <property type="entry name" value="Streptogrisin_prodomain"/>
</dbReference>
<keyword evidence="3" id="KW-0378">Hydrolase</keyword>
<dbReference type="AlphaFoldDB" id="A0A3E0G684"/>
<comment type="similarity">
    <text evidence="1">Belongs to the peptidase S1 family.</text>
</comment>
<feature type="active site" description="Charge relay system" evidence="6">
    <location>
        <position position="254"/>
    </location>
</feature>
<dbReference type="SUPFAM" id="SSF50494">
    <property type="entry name" value="Trypsin-like serine proteases"/>
    <property type="match status" value="1"/>
</dbReference>
<keyword evidence="4" id="KW-0720">Serine protease</keyword>
<feature type="disulfide bond" evidence="7">
    <location>
        <begin position="333"/>
        <end position="368"/>
    </location>
</feature>
<dbReference type="GO" id="GO:0006508">
    <property type="term" value="P:proteolysis"/>
    <property type="evidence" value="ECO:0007669"/>
    <property type="project" value="UniProtKB-KW"/>
</dbReference>
<evidence type="ECO:0000256" key="5">
    <source>
        <dbReference type="ARBA" id="ARBA00023157"/>
    </source>
</evidence>
<feature type="chain" id="PRO_5017546253" description="Streptogrisin C" evidence="8">
    <location>
        <begin position="23"/>
        <end position="390"/>
    </location>
</feature>
<feature type="disulfide bond" evidence="7">
    <location>
        <begin position="295"/>
        <end position="305"/>
    </location>
</feature>
<dbReference type="InterPro" id="IPR001316">
    <property type="entry name" value="Pept_S1A_streptogrisin"/>
</dbReference>
<dbReference type="EMBL" id="QUNO01000039">
    <property type="protein sequence ID" value="REH17979.1"/>
    <property type="molecule type" value="Genomic_DNA"/>
</dbReference>
<dbReference type="GO" id="GO:0004252">
    <property type="term" value="F:serine-type endopeptidase activity"/>
    <property type="evidence" value="ECO:0007669"/>
    <property type="project" value="InterPro"/>
</dbReference>
<feature type="active site" description="Charge relay system" evidence="6">
    <location>
        <position position="227"/>
    </location>
</feature>
<dbReference type="CDD" id="cd21112">
    <property type="entry name" value="alphaLP-like"/>
    <property type="match status" value="1"/>
</dbReference>
<dbReference type="Gene3D" id="2.40.10.10">
    <property type="entry name" value="Trypsin-like serine proteases"/>
    <property type="match status" value="2"/>
</dbReference>
<evidence type="ECO:0000256" key="6">
    <source>
        <dbReference type="PIRSR" id="PIRSR001134-1"/>
    </source>
</evidence>
<evidence type="ECO:0000256" key="1">
    <source>
        <dbReference type="ARBA" id="ARBA00007664"/>
    </source>
</evidence>
<protein>
    <recommendedName>
        <fullName evidence="11">Streptogrisin C</fullName>
    </recommendedName>
</protein>
<gene>
    <name evidence="9" type="ORF">BCF44_13911</name>
</gene>
<keyword evidence="10" id="KW-1185">Reference proteome</keyword>
<keyword evidence="8" id="KW-0732">Signal</keyword>
<dbReference type="PRINTS" id="PR00861">
    <property type="entry name" value="ALYTICPTASE"/>
</dbReference>
<keyword evidence="5 7" id="KW-1015">Disulfide bond</keyword>